<dbReference type="PANTHER" id="PTHR31297:SF43">
    <property type="entry name" value="GLUCAN 1,3-BETA-GLUCOSIDASE 3"/>
    <property type="match status" value="1"/>
</dbReference>
<comment type="similarity">
    <text evidence="1 4">Belongs to the glycosyl hydrolase 5 (cellulase A) family.</text>
</comment>
<evidence type="ECO:0000313" key="7">
    <source>
        <dbReference type="Proteomes" id="UP001164286"/>
    </source>
</evidence>
<proteinExistence type="inferred from homology"/>
<reference evidence="6" key="1">
    <citation type="journal article" date="2022" name="G3 (Bethesda)">
        <title>High quality genome of the basidiomycete yeast Dioszegia hungarica PDD-24b-2 isolated from cloud water.</title>
        <authorList>
            <person name="Jarrige D."/>
            <person name="Haridas S."/>
            <person name="Bleykasten-Grosshans C."/>
            <person name="Joly M."/>
            <person name="Nadalig T."/>
            <person name="Sancelme M."/>
            <person name="Vuilleumier S."/>
            <person name="Grigoriev I.V."/>
            <person name="Amato P."/>
            <person name="Bringel F."/>
        </authorList>
    </citation>
    <scope>NUCLEOTIDE SEQUENCE</scope>
    <source>
        <strain evidence="6">PDD-24b-2</strain>
    </source>
</reference>
<protein>
    <submittedName>
        <fullName evidence="6">Glycoside hydrolase</fullName>
    </submittedName>
</protein>
<organism evidence="6 7">
    <name type="scientific">Dioszegia hungarica</name>
    <dbReference type="NCBI Taxonomy" id="4972"/>
    <lineage>
        <taxon>Eukaryota</taxon>
        <taxon>Fungi</taxon>
        <taxon>Dikarya</taxon>
        <taxon>Basidiomycota</taxon>
        <taxon>Agaricomycotina</taxon>
        <taxon>Tremellomycetes</taxon>
        <taxon>Tremellales</taxon>
        <taxon>Bulleribasidiaceae</taxon>
        <taxon>Dioszegia</taxon>
    </lineage>
</organism>
<dbReference type="InterPro" id="IPR017853">
    <property type="entry name" value="GH"/>
</dbReference>
<evidence type="ECO:0000256" key="2">
    <source>
        <dbReference type="ARBA" id="ARBA00022801"/>
    </source>
</evidence>
<dbReference type="PANTHER" id="PTHR31297">
    <property type="entry name" value="GLUCAN ENDO-1,6-BETA-GLUCOSIDASE B"/>
    <property type="match status" value="1"/>
</dbReference>
<evidence type="ECO:0000256" key="1">
    <source>
        <dbReference type="ARBA" id="ARBA00005641"/>
    </source>
</evidence>
<keyword evidence="2 4" id="KW-0378">Hydrolase</keyword>
<dbReference type="GO" id="GO:0009251">
    <property type="term" value="P:glucan catabolic process"/>
    <property type="evidence" value="ECO:0007669"/>
    <property type="project" value="TreeGrafter"/>
</dbReference>
<dbReference type="RefSeq" id="XP_052943966.1">
    <property type="nucleotide sequence ID" value="XM_053090323.1"/>
</dbReference>
<keyword evidence="7" id="KW-1185">Reference proteome</keyword>
<evidence type="ECO:0000313" key="6">
    <source>
        <dbReference type="EMBL" id="KAI9634189.1"/>
    </source>
</evidence>
<sequence length="526" mass="58418">MVQVQVPLAAPHACLVKPYDHLHLALPKFAPYDPASALIYRYRQQTSVNLGSWFVLEDWMSPTMFTCAIEPKQAELDVAMGWNGQSSHLLARHWDEWIKEEDFQWLASVGVNTVRLPIGYWDLGANALAGTDFEPVADVYEGAWPRIVRAINWAAKYRLGVLVDLHGAPGSQNGLSHSGLSGGKQGLFDDDDNMKKTIAMLAELTQRLVSVTNVVGIELLNEPSNVENLEQFYYDALDVLRNISSEAAAFPFYISDAYDMKRFTSLVAGRDDFVVLDHHSYFVFGSEEDQKRHLDEIMGDLQPDGGFNNELQQAAEQTRGNIVIDEWSCALTGGALSGMEDQDAGRAEFCQAQAQLYADWTAGWSFWSYKTEGCDGDENWCFRHALARSLPSSFAPVRASSSAASAICRLIDCPHDQPSLAHIEDVLPVNAVSVMNAHRLIPRRGSDPHDKTCRCAIKDHAEMAVAVGYADGWRVANSFAGFGGSKLGFVNQFLRDHFTGFCGVCPDDTRAQYEEWFKRGARDGIE</sequence>
<dbReference type="GO" id="GO:0009986">
    <property type="term" value="C:cell surface"/>
    <property type="evidence" value="ECO:0007669"/>
    <property type="project" value="TreeGrafter"/>
</dbReference>
<dbReference type="InterPro" id="IPR001547">
    <property type="entry name" value="Glyco_hydro_5"/>
</dbReference>
<feature type="domain" description="Glycoside hydrolase family 5" evidence="5">
    <location>
        <begin position="81"/>
        <end position="369"/>
    </location>
</feature>
<keyword evidence="3 4" id="KW-0326">Glycosidase</keyword>
<gene>
    <name evidence="6" type="ORF">MKK02DRAFT_38861</name>
</gene>
<dbReference type="GO" id="GO:0046557">
    <property type="term" value="F:glucan endo-1,6-beta-glucosidase activity"/>
    <property type="evidence" value="ECO:0007669"/>
    <property type="project" value="TreeGrafter"/>
</dbReference>
<accession>A0AA38H7B4</accession>
<name>A0AA38H7B4_9TREE</name>
<evidence type="ECO:0000259" key="5">
    <source>
        <dbReference type="Pfam" id="PF00150"/>
    </source>
</evidence>
<evidence type="ECO:0000256" key="4">
    <source>
        <dbReference type="RuleBase" id="RU361153"/>
    </source>
</evidence>
<dbReference type="SUPFAM" id="SSF51445">
    <property type="entry name" value="(Trans)glycosidases"/>
    <property type="match status" value="1"/>
</dbReference>
<evidence type="ECO:0000256" key="3">
    <source>
        <dbReference type="ARBA" id="ARBA00023295"/>
    </source>
</evidence>
<dbReference type="EMBL" id="JAKWFO010000008">
    <property type="protein sequence ID" value="KAI9634189.1"/>
    <property type="molecule type" value="Genomic_DNA"/>
</dbReference>
<dbReference type="AlphaFoldDB" id="A0AA38H7B4"/>
<dbReference type="Proteomes" id="UP001164286">
    <property type="component" value="Unassembled WGS sequence"/>
</dbReference>
<dbReference type="Pfam" id="PF00150">
    <property type="entry name" value="Cellulase"/>
    <property type="match status" value="1"/>
</dbReference>
<dbReference type="GO" id="GO:0005576">
    <property type="term" value="C:extracellular region"/>
    <property type="evidence" value="ECO:0007669"/>
    <property type="project" value="TreeGrafter"/>
</dbReference>
<dbReference type="Gene3D" id="3.20.20.80">
    <property type="entry name" value="Glycosidases"/>
    <property type="match status" value="1"/>
</dbReference>
<dbReference type="InterPro" id="IPR050386">
    <property type="entry name" value="Glycosyl_hydrolase_5"/>
</dbReference>
<comment type="caution">
    <text evidence="6">The sequence shown here is derived from an EMBL/GenBank/DDBJ whole genome shotgun (WGS) entry which is preliminary data.</text>
</comment>
<dbReference type="GeneID" id="77729528"/>